<keyword evidence="3 5" id="KW-0732">Signal</keyword>
<organism evidence="7 8">
    <name type="scientific">Coregonus suidteri</name>
    <dbReference type="NCBI Taxonomy" id="861788"/>
    <lineage>
        <taxon>Eukaryota</taxon>
        <taxon>Metazoa</taxon>
        <taxon>Chordata</taxon>
        <taxon>Craniata</taxon>
        <taxon>Vertebrata</taxon>
        <taxon>Euteleostomi</taxon>
        <taxon>Actinopterygii</taxon>
        <taxon>Neopterygii</taxon>
        <taxon>Teleostei</taxon>
        <taxon>Protacanthopterygii</taxon>
        <taxon>Salmoniformes</taxon>
        <taxon>Salmonidae</taxon>
        <taxon>Coregoninae</taxon>
        <taxon>Coregonus</taxon>
    </lineage>
</organism>
<evidence type="ECO:0000256" key="5">
    <source>
        <dbReference type="SAM" id="SignalP"/>
    </source>
</evidence>
<dbReference type="Gene3D" id="2.60.120.40">
    <property type="match status" value="1"/>
</dbReference>
<dbReference type="InterPro" id="IPR008983">
    <property type="entry name" value="Tumour_necrosis_fac-like_dom"/>
</dbReference>
<feature type="chain" id="PRO_5043045758" description="C1q domain-containing protein" evidence="5">
    <location>
        <begin position="21"/>
        <end position="230"/>
    </location>
</feature>
<dbReference type="Proteomes" id="UP001356427">
    <property type="component" value="Unassembled WGS sequence"/>
</dbReference>
<comment type="subcellular location">
    <subcellularLocation>
        <location evidence="1">Secreted</location>
    </subcellularLocation>
</comment>
<keyword evidence="4" id="KW-0175">Coiled coil</keyword>
<feature type="domain" description="C1q" evidence="6">
    <location>
        <begin position="87"/>
        <end position="226"/>
    </location>
</feature>
<name>A0AAN8LPK3_9TELE</name>
<dbReference type="PANTHER" id="PTHR22923:SF102">
    <property type="entry name" value="CEREBELLIN 13-RELATED"/>
    <property type="match status" value="1"/>
</dbReference>
<evidence type="ECO:0000313" key="7">
    <source>
        <dbReference type="EMBL" id="KAK6316170.1"/>
    </source>
</evidence>
<evidence type="ECO:0000313" key="8">
    <source>
        <dbReference type="Proteomes" id="UP001356427"/>
    </source>
</evidence>
<dbReference type="InterPro" id="IPR050822">
    <property type="entry name" value="Cerebellin_Synaptic_Org"/>
</dbReference>
<evidence type="ECO:0000259" key="6">
    <source>
        <dbReference type="PROSITE" id="PS50871"/>
    </source>
</evidence>
<dbReference type="SMART" id="SM00110">
    <property type="entry name" value="C1Q"/>
    <property type="match status" value="1"/>
</dbReference>
<dbReference type="SUPFAM" id="SSF49842">
    <property type="entry name" value="TNF-like"/>
    <property type="match status" value="1"/>
</dbReference>
<gene>
    <name evidence="7" type="ORF">J4Q44_G00136940</name>
</gene>
<dbReference type="GO" id="GO:0005576">
    <property type="term" value="C:extracellular region"/>
    <property type="evidence" value="ECO:0007669"/>
    <property type="project" value="UniProtKB-SubCell"/>
</dbReference>
<dbReference type="InterPro" id="IPR001073">
    <property type="entry name" value="C1q_dom"/>
</dbReference>
<protein>
    <recommendedName>
        <fullName evidence="6">C1q domain-containing protein</fullName>
    </recommendedName>
</protein>
<feature type="signal peptide" evidence="5">
    <location>
        <begin position="1"/>
        <end position="20"/>
    </location>
</feature>
<dbReference type="Pfam" id="PF00386">
    <property type="entry name" value="C1q"/>
    <property type="match status" value="1"/>
</dbReference>
<dbReference type="PROSITE" id="PS50871">
    <property type="entry name" value="C1Q"/>
    <property type="match status" value="1"/>
</dbReference>
<evidence type="ECO:0000256" key="4">
    <source>
        <dbReference type="SAM" id="Coils"/>
    </source>
</evidence>
<keyword evidence="2" id="KW-0964">Secreted</keyword>
<comment type="caution">
    <text evidence="7">The sequence shown here is derived from an EMBL/GenBank/DDBJ whole genome shotgun (WGS) entry which is preliminary data.</text>
</comment>
<evidence type="ECO:0000256" key="2">
    <source>
        <dbReference type="ARBA" id="ARBA00022525"/>
    </source>
</evidence>
<feature type="coiled-coil region" evidence="4">
    <location>
        <begin position="44"/>
        <end position="85"/>
    </location>
</feature>
<reference evidence="7 8" key="1">
    <citation type="submission" date="2021-04" db="EMBL/GenBank/DDBJ databases">
        <authorList>
            <person name="De Guttry C."/>
            <person name="Zahm M."/>
            <person name="Klopp C."/>
            <person name="Cabau C."/>
            <person name="Louis A."/>
            <person name="Berthelot C."/>
            <person name="Parey E."/>
            <person name="Roest Crollius H."/>
            <person name="Montfort J."/>
            <person name="Robinson-Rechavi M."/>
            <person name="Bucao C."/>
            <person name="Bouchez O."/>
            <person name="Gislard M."/>
            <person name="Lluch J."/>
            <person name="Milhes M."/>
            <person name="Lampietro C."/>
            <person name="Lopez Roques C."/>
            <person name="Donnadieu C."/>
            <person name="Braasch I."/>
            <person name="Desvignes T."/>
            <person name="Postlethwait J."/>
            <person name="Bobe J."/>
            <person name="Wedekind C."/>
            <person name="Guiguen Y."/>
        </authorList>
    </citation>
    <scope>NUCLEOTIDE SEQUENCE [LARGE SCALE GENOMIC DNA]</scope>
    <source>
        <strain evidence="7">Cs_M1</strain>
        <tissue evidence="7">Blood</tissue>
    </source>
</reference>
<proteinExistence type="predicted"/>
<dbReference type="EMBL" id="JAGTTL010000011">
    <property type="protein sequence ID" value="KAK6316170.1"/>
    <property type="molecule type" value="Genomic_DNA"/>
</dbReference>
<dbReference type="PRINTS" id="PR00007">
    <property type="entry name" value="COMPLEMNTC1Q"/>
</dbReference>
<keyword evidence="8" id="KW-1185">Reference proteome</keyword>
<evidence type="ECO:0000256" key="3">
    <source>
        <dbReference type="ARBA" id="ARBA00022729"/>
    </source>
</evidence>
<evidence type="ECO:0000256" key="1">
    <source>
        <dbReference type="ARBA" id="ARBA00004613"/>
    </source>
</evidence>
<dbReference type="AlphaFoldDB" id="A0AAN8LPK3"/>
<accession>A0AAN8LPK3</accession>
<sequence>MKSVVGVLVLLFCCLSGALAQQNRVDGAVKNTETTCHADVHAVLREMSAAMAEQRVELKHTQTQLQALQGQLKTTERQMEELRKQNKERPYVAFAASLGVSGNTGPFNTDITMIYKNIFTNTGSAYNPNTGIFTAPVRGVYYFSFSGCNDASKAMGLQLYKNGVKQVTVFNHDSGTRYETSTNGISLELEVGVQVYMRLLKNTWVADSDNNHNTFIGHLLFPLLSSGCQQ</sequence>
<dbReference type="PANTHER" id="PTHR22923">
    <property type="entry name" value="CEREBELLIN-RELATED"/>
    <property type="match status" value="1"/>
</dbReference>